<proteinExistence type="predicted"/>
<dbReference type="AlphaFoldDB" id="A0A1R0GQU6"/>
<sequence>MDAKFKVTKRVFSKIVDALKIKSSKISHVISSWFNENKNSDILKPKKLIRRCRFSQRELTEMGVFYLSYPQFVYGEIEYIDSGNGVIKEKRSPYSYLAKRYSEIIYGDYDECCTELSDSVYSEFLDENQLCEAFSEPQTLGILKYSKEIDEILKIVSDSKCDTFNEHEDTNSPILGNFGLSIPKIYNNCTVSQKDFFPEGICENTVDINDDGKFF</sequence>
<comment type="caution">
    <text evidence="2">The sequence shown here is derived from an EMBL/GenBank/DDBJ whole genome shotgun (WGS) entry which is preliminary data.</text>
</comment>
<reference evidence="2 3" key="1">
    <citation type="journal article" date="2016" name="Mol. Biol. Evol.">
        <title>Genome-Wide Survey of Gut Fungi (Harpellales) Reveals the First Horizontally Transferred Ubiquitin Gene from a Mosquito Host.</title>
        <authorList>
            <person name="Wang Y."/>
            <person name="White M.M."/>
            <person name="Kvist S."/>
            <person name="Moncalvo J.M."/>
        </authorList>
    </citation>
    <scope>NUCLEOTIDE SEQUENCE [LARGE SCALE GENOMIC DNA]</scope>
    <source>
        <strain evidence="2 3">ALG-7-W6</strain>
    </source>
</reference>
<dbReference type="EMBL" id="LSSL01004721">
    <property type="protein sequence ID" value="OLY79254.1"/>
    <property type="molecule type" value="Genomic_DNA"/>
</dbReference>
<evidence type="ECO:0000313" key="3">
    <source>
        <dbReference type="Proteomes" id="UP000187455"/>
    </source>
</evidence>
<protein>
    <submittedName>
        <fullName evidence="2">Uncharacterized protein</fullName>
    </submittedName>
</protein>
<organism evidence="2 3">
    <name type="scientific">Smittium mucronatum</name>
    <dbReference type="NCBI Taxonomy" id="133383"/>
    <lineage>
        <taxon>Eukaryota</taxon>
        <taxon>Fungi</taxon>
        <taxon>Fungi incertae sedis</taxon>
        <taxon>Zoopagomycota</taxon>
        <taxon>Kickxellomycotina</taxon>
        <taxon>Harpellomycetes</taxon>
        <taxon>Harpellales</taxon>
        <taxon>Legeriomycetaceae</taxon>
        <taxon>Smittium</taxon>
    </lineage>
</organism>
<reference evidence="2" key="2">
    <citation type="submission" date="2017-01" db="EMBL/GenBank/DDBJ databases">
        <authorList>
            <person name="Mah S.A."/>
            <person name="Swanson W.J."/>
            <person name="Moy G.W."/>
            <person name="Vacquier V.D."/>
        </authorList>
    </citation>
    <scope>NUCLEOTIDE SEQUENCE</scope>
    <source>
        <strain evidence="2">ALG-7-W6</strain>
    </source>
</reference>
<evidence type="ECO:0000313" key="1">
    <source>
        <dbReference type="EMBL" id="OLY78265.1"/>
    </source>
</evidence>
<name>A0A1R0GQU6_9FUNG</name>
<keyword evidence="3" id="KW-1185">Reference proteome</keyword>
<evidence type="ECO:0000313" key="2">
    <source>
        <dbReference type="EMBL" id="OLY79254.1"/>
    </source>
</evidence>
<accession>A0A1R0GQU6</accession>
<gene>
    <name evidence="2" type="ORF">AYI68_g6678</name>
    <name evidence="1" type="ORF">AYI68_g7688</name>
</gene>
<dbReference type="EMBL" id="LSSL01006818">
    <property type="protein sequence ID" value="OLY78265.1"/>
    <property type="molecule type" value="Genomic_DNA"/>
</dbReference>
<dbReference type="Proteomes" id="UP000187455">
    <property type="component" value="Unassembled WGS sequence"/>
</dbReference>